<keyword evidence="3" id="KW-1185">Reference proteome</keyword>
<dbReference type="EMBL" id="CP013002">
    <property type="protein sequence ID" value="ALL13919.1"/>
    <property type="molecule type" value="Genomic_DNA"/>
</dbReference>
<evidence type="ECO:0000313" key="3">
    <source>
        <dbReference type="Proteomes" id="UP000056905"/>
    </source>
</evidence>
<dbReference type="RefSeq" id="WP_062147524.1">
    <property type="nucleotide sequence ID" value="NZ_CP013002.1"/>
</dbReference>
<dbReference type="AlphaFoldDB" id="A0A0P0P1B6"/>
<reference evidence="2 3" key="1">
    <citation type="submission" date="2015-10" db="EMBL/GenBank/DDBJ databases">
        <title>Conservation of the essential genome among Caulobacter and Brevundimonas species.</title>
        <authorList>
            <person name="Scott D."/>
            <person name="Ely B."/>
        </authorList>
    </citation>
    <scope>NUCLEOTIDE SEQUENCE [LARGE SCALE GENOMIC DNA]</scope>
    <source>
        <strain evidence="2 3">CB4</strain>
    </source>
</reference>
<protein>
    <submittedName>
        <fullName evidence="2">Uncharacterized protein</fullName>
    </submittedName>
</protein>
<organism evidence="2 3">
    <name type="scientific">Caulobacter henricii</name>
    <dbReference type="NCBI Taxonomy" id="69395"/>
    <lineage>
        <taxon>Bacteria</taxon>
        <taxon>Pseudomonadati</taxon>
        <taxon>Pseudomonadota</taxon>
        <taxon>Alphaproteobacteria</taxon>
        <taxon>Caulobacterales</taxon>
        <taxon>Caulobacteraceae</taxon>
        <taxon>Caulobacter</taxon>
    </lineage>
</organism>
<evidence type="ECO:0000313" key="2">
    <source>
        <dbReference type="EMBL" id="ALL13919.1"/>
    </source>
</evidence>
<accession>A0A0P0P1B6</accession>
<keyword evidence="1" id="KW-1133">Transmembrane helix</keyword>
<keyword evidence="1" id="KW-0472">Membrane</keyword>
<evidence type="ECO:0000256" key="1">
    <source>
        <dbReference type="SAM" id="Phobius"/>
    </source>
</evidence>
<name>A0A0P0P1B6_9CAUL</name>
<dbReference type="KEGG" id="chq:AQ619_11545"/>
<gene>
    <name evidence="2" type="ORF">AQ619_11545</name>
</gene>
<keyword evidence="1" id="KW-0812">Transmembrane</keyword>
<dbReference type="Proteomes" id="UP000056905">
    <property type="component" value="Chromosome"/>
</dbReference>
<sequence>MDLPVTITTLVVLLILATVCGWRGARPANILKGPRLMPWRPLMMICVVAAMLLLVHLLNLLGLETGHQARY</sequence>
<dbReference type="OrthoDB" id="7631220at2"/>
<feature type="transmembrane region" description="Helical" evidence="1">
    <location>
        <begin position="37"/>
        <end position="61"/>
    </location>
</feature>
<proteinExistence type="predicted"/>